<keyword evidence="9" id="KW-1185">Reference proteome</keyword>
<feature type="chain" id="PRO_5022275611" description="LPS-assembly protein LptD" evidence="4">
    <location>
        <begin position="42"/>
        <end position="808"/>
    </location>
</feature>
<dbReference type="SUPFAM" id="SSF56935">
    <property type="entry name" value="Porins"/>
    <property type="match status" value="1"/>
</dbReference>
<dbReference type="Pfam" id="PF03968">
    <property type="entry name" value="LptD_N"/>
    <property type="match status" value="1"/>
</dbReference>
<comment type="similarity">
    <text evidence="4">Belongs to the LptD family.</text>
</comment>
<dbReference type="NCBIfam" id="NF003358">
    <property type="entry name" value="PRK04423.1"/>
    <property type="match status" value="1"/>
</dbReference>
<dbReference type="HAMAP" id="MF_01411">
    <property type="entry name" value="LPS_assembly_LptD"/>
    <property type="match status" value="1"/>
</dbReference>
<evidence type="ECO:0000256" key="3">
    <source>
        <dbReference type="ARBA" id="ARBA00023237"/>
    </source>
</evidence>
<comment type="subcellular location">
    <subcellularLocation>
        <location evidence="4">Cell outer membrane</location>
    </subcellularLocation>
</comment>
<dbReference type="AlphaFoldDB" id="A0A562L4X0"/>
<dbReference type="PANTHER" id="PTHR30189:SF1">
    <property type="entry name" value="LPS-ASSEMBLY PROTEIN LPTD"/>
    <property type="match status" value="1"/>
</dbReference>
<dbReference type="InterPro" id="IPR050218">
    <property type="entry name" value="LptD"/>
</dbReference>
<dbReference type="GO" id="GO:1990351">
    <property type="term" value="C:transporter complex"/>
    <property type="evidence" value="ECO:0007669"/>
    <property type="project" value="TreeGrafter"/>
</dbReference>
<keyword evidence="3 4" id="KW-0998">Cell outer membrane</keyword>
<comment type="subunit">
    <text evidence="4">Component of the lipopolysaccharide transport and assembly complex. Interacts with LptE and LptA.</text>
</comment>
<dbReference type="InterPro" id="IPR045659">
    <property type="entry name" value="LptD_2"/>
</dbReference>
<evidence type="ECO:0000256" key="4">
    <source>
        <dbReference type="HAMAP-Rule" id="MF_01411"/>
    </source>
</evidence>
<name>A0A562L4X0_9GAMM</name>
<dbReference type="GO" id="GO:0043165">
    <property type="term" value="P:Gram-negative-bacterium-type cell outer membrane assembly"/>
    <property type="evidence" value="ECO:0007669"/>
    <property type="project" value="UniProtKB-UniRule"/>
</dbReference>
<keyword evidence="2 4" id="KW-0472">Membrane</keyword>
<keyword evidence="1 4" id="KW-0732">Signal</keyword>
<dbReference type="InterPro" id="IPR005653">
    <property type="entry name" value="OstA-like_N"/>
</dbReference>
<feature type="signal peptide" evidence="4">
    <location>
        <begin position="1"/>
        <end position="41"/>
    </location>
</feature>
<protein>
    <recommendedName>
        <fullName evidence="4">LPS-assembly protein LptD</fullName>
    </recommendedName>
</protein>
<reference evidence="8 9" key="1">
    <citation type="journal article" date="2015" name="Stand. Genomic Sci.">
        <title>Genomic Encyclopedia of Bacterial and Archaeal Type Strains, Phase III: the genomes of soil and plant-associated and newly described type strains.</title>
        <authorList>
            <person name="Whitman W.B."/>
            <person name="Woyke T."/>
            <person name="Klenk H.P."/>
            <person name="Zhou Y."/>
            <person name="Lilburn T.G."/>
            <person name="Beck B.J."/>
            <person name="De Vos P."/>
            <person name="Vandamme P."/>
            <person name="Eisen J.A."/>
            <person name="Garrity G."/>
            <person name="Hugenholtz P."/>
            <person name="Kyrpides N.C."/>
        </authorList>
    </citation>
    <scope>NUCLEOTIDE SEQUENCE [LARGE SCALE GENOMIC DNA]</scope>
    <source>
        <strain evidence="8 9">CGMCC 1.10821</strain>
    </source>
</reference>
<feature type="domain" description="LPS-assembly protein LptD central" evidence="7">
    <location>
        <begin position="216"/>
        <end position="297"/>
    </location>
</feature>
<evidence type="ECO:0000313" key="8">
    <source>
        <dbReference type="EMBL" id="TWI02709.1"/>
    </source>
</evidence>
<comment type="function">
    <text evidence="4">Together with LptE, is involved in the assembly of lipopolysaccharide (LPS) at the surface of the outer membrane.</text>
</comment>
<dbReference type="PANTHER" id="PTHR30189">
    <property type="entry name" value="LPS-ASSEMBLY PROTEIN"/>
    <property type="match status" value="1"/>
</dbReference>
<comment type="caution">
    <text evidence="8">The sequence shown here is derived from an EMBL/GenBank/DDBJ whole genome shotgun (WGS) entry which is preliminary data.</text>
</comment>
<comment type="caution">
    <text evidence="4">Lacks conserved residue(s) required for the propagation of feature annotation.</text>
</comment>
<evidence type="ECO:0000259" key="5">
    <source>
        <dbReference type="Pfam" id="PF03968"/>
    </source>
</evidence>
<dbReference type="GO" id="GO:0009279">
    <property type="term" value="C:cell outer membrane"/>
    <property type="evidence" value="ECO:0007669"/>
    <property type="project" value="UniProtKB-SubCell"/>
</dbReference>
<dbReference type="Proteomes" id="UP000315167">
    <property type="component" value="Unassembled WGS sequence"/>
</dbReference>
<gene>
    <name evidence="4" type="primary">lptD</name>
    <name evidence="8" type="ORF">IP90_01806</name>
</gene>
<organism evidence="8 9">
    <name type="scientific">Luteimonas cucumeris</name>
    <dbReference type="NCBI Taxonomy" id="985012"/>
    <lineage>
        <taxon>Bacteria</taxon>
        <taxon>Pseudomonadati</taxon>
        <taxon>Pseudomonadota</taxon>
        <taxon>Gammaproteobacteria</taxon>
        <taxon>Lysobacterales</taxon>
        <taxon>Lysobacteraceae</taxon>
        <taxon>Luteimonas</taxon>
    </lineage>
</organism>
<evidence type="ECO:0000256" key="2">
    <source>
        <dbReference type="ARBA" id="ARBA00023136"/>
    </source>
</evidence>
<feature type="domain" description="LptD C-terminal" evidence="6">
    <location>
        <begin position="318"/>
        <end position="707"/>
    </location>
</feature>
<dbReference type="Pfam" id="PF04453">
    <property type="entry name" value="LptD"/>
    <property type="match status" value="1"/>
</dbReference>
<sequence precursor="true">MPARKGYGKLTADSVPDRRVRPAFRLLPLPFCIAISLSAQAEDPPPDWGLCPVEDAIPAFEGAPAKLPPGAIAAPRSEQPTDIEGDSLGGVKDQSIEYQGNVALTRGDQFIGTDKLTYNEQTETYVAEGNVRYQDSGMRVVADRAEGNQGKDQHKIDNIRYQLIDRRGHGGAESIEMDGTEGSMRRSSYTTCPPDAKHWELRARQIDVDTEKGMGVARNATLRIGRVPVLYVPWFMFPIDDTRRTGLLYPSLSNSNRNGFDYRQPIYLNLAPNYDLTLNPRYMTNRGASLGAEFRYLNPRGAGTITGMYMPDDELRDRDRGHFTFNAFQNLSRHWRARSNLIWISDPRYFEDFSNSINGTSITTAVSTLGLYGRGPYWDASLMADHHQLADPTLTDANLPFSRQPRANFRWEQPFGSWIMAGVDAEAVRFHKGDAMVGSTRREFPGGSRLDLKPYVSFPLEGASWFLRPTLAWRHTEYRLDEGLGARLGGNNPSRSLPIASLDSGLFFDRSFRWRDREYLQTLEPRIFYLNVPYRDQSNLPVFDTRLLSFSWGQLFRDNRYSGADRQTDANQLTVAVSSRMIRGADGFEKLSMSLGQIRYFEDSQVTLPNERTTQHGKSSWVADANWSPSDRWTIGASYQWDSRLRREDLASVRARYLLKDDGIVNLAYRYRRNLNFQPGRPLSDSNQPDLLEQVDFSFLYPINPTWSVVGRYYYSIFDKKPLETVAGVQWESCCIAARLMGRRWVKNVEGELDTGILFEIELKGLGSAGQDTRRTLRRAILGYYRDDLYLVPPETATGQKADPDPTP</sequence>
<dbReference type="Pfam" id="PF19838">
    <property type="entry name" value="LptD_2"/>
    <property type="match status" value="1"/>
</dbReference>
<evidence type="ECO:0000259" key="6">
    <source>
        <dbReference type="Pfam" id="PF04453"/>
    </source>
</evidence>
<feature type="domain" description="Organic solvent tolerance-like N-terminal" evidence="5">
    <location>
        <begin position="92"/>
        <end position="212"/>
    </location>
</feature>
<dbReference type="InterPro" id="IPR007543">
    <property type="entry name" value="LptD_C"/>
</dbReference>
<evidence type="ECO:0000259" key="7">
    <source>
        <dbReference type="Pfam" id="PF19838"/>
    </source>
</evidence>
<dbReference type="GO" id="GO:0015920">
    <property type="term" value="P:lipopolysaccharide transport"/>
    <property type="evidence" value="ECO:0007669"/>
    <property type="project" value="InterPro"/>
</dbReference>
<evidence type="ECO:0000256" key="1">
    <source>
        <dbReference type="ARBA" id="ARBA00022729"/>
    </source>
</evidence>
<evidence type="ECO:0000313" key="9">
    <source>
        <dbReference type="Proteomes" id="UP000315167"/>
    </source>
</evidence>
<dbReference type="InterPro" id="IPR020889">
    <property type="entry name" value="LipoPS_assembly_LptD"/>
</dbReference>
<accession>A0A562L4X0</accession>
<proteinExistence type="inferred from homology"/>
<dbReference type="EMBL" id="VLKN01000004">
    <property type="protein sequence ID" value="TWI02709.1"/>
    <property type="molecule type" value="Genomic_DNA"/>
</dbReference>